<feature type="transmembrane region" description="Helical" evidence="1">
    <location>
        <begin position="281"/>
        <end position="303"/>
    </location>
</feature>
<gene>
    <name evidence="2" type="ORF">DFR31_2193</name>
</gene>
<accession>A0A498BX88</accession>
<keyword evidence="3" id="KW-1185">Reference proteome</keyword>
<feature type="transmembrane region" description="Helical" evidence="1">
    <location>
        <begin position="91"/>
        <end position="112"/>
    </location>
</feature>
<name>A0A498BX88_9GAMM</name>
<feature type="transmembrane region" description="Helical" evidence="1">
    <location>
        <begin position="188"/>
        <end position="208"/>
    </location>
</feature>
<evidence type="ECO:0000313" key="3">
    <source>
        <dbReference type="Proteomes" id="UP000275461"/>
    </source>
</evidence>
<dbReference type="InterPro" id="IPR010293">
    <property type="entry name" value="Sbt_1"/>
</dbReference>
<dbReference type="PANTHER" id="PTHR40400:SF1">
    <property type="entry name" value="SLR1512 PROTEIN"/>
    <property type="match status" value="1"/>
</dbReference>
<dbReference type="Pfam" id="PF05982">
    <property type="entry name" value="Sbt_1"/>
    <property type="match status" value="1"/>
</dbReference>
<feature type="transmembrane region" description="Helical" evidence="1">
    <location>
        <begin position="124"/>
        <end position="142"/>
    </location>
</feature>
<evidence type="ECO:0000313" key="2">
    <source>
        <dbReference type="EMBL" id="RLK48314.1"/>
    </source>
</evidence>
<reference evidence="2 3" key="1">
    <citation type="submission" date="2018-10" db="EMBL/GenBank/DDBJ databases">
        <title>Genomic Encyclopedia of Type Strains, Phase IV (KMG-IV): sequencing the most valuable type-strain genomes for metagenomic binning, comparative biology and taxonomic classification.</title>
        <authorList>
            <person name="Goeker M."/>
        </authorList>
    </citation>
    <scope>NUCLEOTIDE SEQUENCE [LARGE SCALE GENOMIC DNA]</scope>
    <source>
        <strain evidence="2 3">DSM 12769</strain>
    </source>
</reference>
<evidence type="ECO:0008006" key="4">
    <source>
        <dbReference type="Google" id="ProtNLM"/>
    </source>
</evidence>
<feature type="transmembrane region" description="Helical" evidence="1">
    <location>
        <begin position="250"/>
        <end position="269"/>
    </location>
</feature>
<dbReference type="RefSeq" id="WP_121442713.1">
    <property type="nucleotide sequence ID" value="NZ_RCDA01000003.1"/>
</dbReference>
<dbReference type="EMBL" id="RCDA01000003">
    <property type="protein sequence ID" value="RLK48314.1"/>
    <property type="molecule type" value="Genomic_DNA"/>
</dbReference>
<dbReference type="OrthoDB" id="345121at2"/>
<comment type="caution">
    <text evidence="2">The sequence shown here is derived from an EMBL/GenBank/DDBJ whole genome shotgun (WGS) entry which is preliminary data.</text>
</comment>
<organism evidence="2 3">
    <name type="scientific">Alkalispirillum mobile</name>
    <dbReference type="NCBI Taxonomy" id="85925"/>
    <lineage>
        <taxon>Bacteria</taxon>
        <taxon>Pseudomonadati</taxon>
        <taxon>Pseudomonadota</taxon>
        <taxon>Gammaproteobacteria</taxon>
        <taxon>Chromatiales</taxon>
        <taxon>Ectothiorhodospiraceae</taxon>
        <taxon>Alkalispirillum</taxon>
    </lineage>
</organism>
<dbReference type="Proteomes" id="UP000275461">
    <property type="component" value="Unassembled WGS sequence"/>
</dbReference>
<keyword evidence="1" id="KW-0812">Transmembrane</keyword>
<proteinExistence type="predicted"/>
<dbReference type="AlphaFoldDB" id="A0A498BX88"/>
<evidence type="ECO:0000256" key="1">
    <source>
        <dbReference type="SAM" id="Phobius"/>
    </source>
</evidence>
<feature type="transmembrane region" description="Helical" evidence="1">
    <location>
        <begin position="28"/>
        <end position="45"/>
    </location>
</feature>
<feature type="transmembrane region" description="Helical" evidence="1">
    <location>
        <begin position="163"/>
        <end position="182"/>
    </location>
</feature>
<keyword evidence="1" id="KW-0472">Membrane</keyword>
<feature type="transmembrane region" description="Helical" evidence="1">
    <location>
        <begin position="6"/>
        <end position="21"/>
    </location>
</feature>
<sequence>MQLDPVILFFLLGFGAGLLKAEMRLPSAVYELLTVVLLLSIGLKGGMELAETDWVRLLPQLGGVALMGVVLGLLAFALLRLSRKLPRSDAAAIAAHYGSVSVGTYAVAVAFLDTVGVPYEAYSAAFVVVLEVPAILLGIILVRGLRPDNGWNEVMREVFLGKGVVLLLGGLLIGLIVGAEGVAPLEPLFIDAFKGFLALFLLEMGLVAASQSGTIRRHGIFLLAFALVFPLLGATVGGLTAWLLSMSLGGAVLLATLGASASYIAAPAAMRLSVPEANPGLSLTAALAITFPFNVLVGVPLYYGVLNALYPATGG</sequence>
<feature type="transmembrane region" description="Helical" evidence="1">
    <location>
        <begin position="220"/>
        <end position="244"/>
    </location>
</feature>
<keyword evidence="1" id="KW-1133">Transmembrane helix</keyword>
<dbReference type="PANTHER" id="PTHR40400">
    <property type="entry name" value="SLR1512 PROTEIN"/>
    <property type="match status" value="1"/>
</dbReference>
<protein>
    <recommendedName>
        <fullName evidence="4">Sodium-dependent bicarbonate transport family permease</fullName>
    </recommendedName>
</protein>
<feature type="transmembrane region" description="Helical" evidence="1">
    <location>
        <begin position="57"/>
        <end position="79"/>
    </location>
</feature>